<proteinExistence type="predicted"/>
<organism evidence="2 3">
    <name type="scientific">Ceratodon purpureus</name>
    <name type="common">Fire moss</name>
    <name type="synonym">Dicranum purpureum</name>
    <dbReference type="NCBI Taxonomy" id="3225"/>
    <lineage>
        <taxon>Eukaryota</taxon>
        <taxon>Viridiplantae</taxon>
        <taxon>Streptophyta</taxon>
        <taxon>Embryophyta</taxon>
        <taxon>Bryophyta</taxon>
        <taxon>Bryophytina</taxon>
        <taxon>Bryopsida</taxon>
        <taxon>Dicranidae</taxon>
        <taxon>Pseudoditrichales</taxon>
        <taxon>Ditrichaceae</taxon>
        <taxon>Ceratodon</taxon>
    </lineage>
</organism>
<sequence>MVKSMASRSGWEMMSGFPSCTCTTKPEQLPDELAPGVPHACSHLYVKKSADRDLFHISLSPATSVGSREGSPVGGEAEKPQGVRVLRGGPVSIVLYPMPPSATNDMPRTAQSGPTFASLADERAADDMGVLLMGGVSRANSPASSKRRIVRGCSGRSSPFRRSRSSSADGRSRKACNPGSVTLKMPSRAFEVDIKLDKVVEDGMAKSPNELDGRTDMFESPEANGENGNRIRCYKHTISSLISSRIGDKNREARMLQESDCKRKGAHRLQRPPLSARPKTNAGSRCLYDGYSKHVKRQPRQFSFH</sequence>
<accession>A0A8T0GS60</accession>
<feature type="region of interest" description="Disordered" evidence="1">
    <location>
        <begin position="205"/>
        <end position="224"/>
    </location>
</feature>
<dbReference type="AlphaFoldDB" id="A0A8T0GS60"/>
<comment type="caution">
    <text evidence="2">The sequence shown here is derived from an EMBL/GenBank/DDBJ whole genome shotgun (WGS) entry which is preliminary data.</text>
</comment>
<name>A0A8T0GS60_CERPU</name>
<evidence type="ECO:0000313" key="2">
    <source>
        <dbReference type="EMBL" id="KAG0560518.1"/>
    </source>
</evidence>
<feature type="region of interest" description="Disordered" evidence="1">
    <location>
        <begin position="255"/>
        <end position="287"/>
    </location>
</feature>
<reference evidence="2" key="1">
    <citation type="submission" date="2020-06" db="EMBL/GenBank/DDBJ databases">
        <title>WGS assembly of Ceratodon purpureus strain R40.</title>
        <authorList>
            <person name="Carey S.B."/>
            <person name="Jenkins J."/>
            <person name="Shu S."/>
            <person name="Lovell J.T."/>
            <person name="Sreedasyam A."/>
            <person name="Maumus F."/>
            <person name="Tiley G.P."/>
            <person name="Fernandez-Pozo N."/>
            <person name="Barry K."/>
            <person name="Chen C."/>
            <person name="Wang M."/>
            <person name="Lipzen A."/>
            <person name="Daum C."/>
            <person name="Saski C.A."/>
            <person name="Payton A.C."/>
            <person name="Mcbreen J.C."/>
            <person name="Conrad R.E."/>
            <person name="Kollar L.M."/>
            <person name="Olsson S."/>
            <person name="Huttunen S."/>
            <person name="Landis J.B."/>
            <person name="Wickett N.J."/>
            <person name="Johnson M.G."/>
            <person name="Rensing S.A."/>
            <person name="Grimwood J."/>
            <person name="Schmutz J."/>
            <person name="Mcdaniel S.F."/>
        </authorList>
    </citation>
    <scope>NUCLEOTIDE SEQUENCE</scope>
    <source>
        <strain evidence="2">R40</strain>
    </source>
</reference>
<keyword evidence="3" id="KW-1185">Reference proteome</keyword>
<gene>
    <name evidence="2" type="ORF">KC19_10G186500</name>
</gene>
<feature type="compositionally biased region" description="Basic and acidic residues" evidence="1">
    <location>
        <begin position="205"/>
        <end position="217"/>
    </location>
</feature>
<feature type="region of interest" description="Disordered" evidence="1">
    <location>
        <begin position="138"/>
        <end position="180"/>
    </location>
</feature>
<protein>
    <submittedName>
        <fullName evidence="2">Uncharacterized protein</fullName>
    </submittedName>
</protein>
<evidence type="ECO:0000313" key="3">
    <source>
        <dbReference type="Proteomes" id="UP000822688"/>
    </source>
</evidence>
<evidence type="ECO:0000256" key="1">
    <source>
        <dbReference type="SAM" id="MobiDB-lite"/>
    </source>
</evidence>
<dbReference type="Proteomes" id="UP000822688">
    <property type="component" value="Chromosome 10"/>
</dbReference>
<dbReference type="EMBL" id="CM026431">
    <property type="protein sequence ID" value="KAG0560518.1"/>
    <property type="molecule type" value="Genomic_DNA"/>
</dbReference>